<dbReference type="InterPro" id="IPR001347">
    <property type="entry name" value="SIS_dom"/>
</dbReference>
<dbReference type="RefSeq" id="WP_317697713.1">
    <property type="nucleotide sequence ID" value="NZ_AP026801.1"/>
</dbReference>
<dbReference type="EMBL" id="AP026801">
    <property type="protein sequence ID" value="BDR55944.1"/>
    <property type="molecule type" value="Genomic_DNA"/>
</dbReference>
<dbReference type="PANTHER" id="PTHR30514:SF1">
    <property type="entry name" value="HTH-TYPE TRANSCRIPTIONAL REGULATOR HEXR-RELATED"/>
    <property type="match status" value="1"/>
</dbReference>
<dbReference type="InterPro" id="IPR009057">
    <property type="entry name" value="Homeodomain-like_sf"/>
</dbReference>
<dbReference type="InterPro" id="IPR000281">
    <property type="entry name" value="HTH_RpiR"/>
</dbReference>
<keyword evidence="2" id="KW-0238">DNA-binding</keyword>
<dbReference type="KEGG" id="xak:KIMC2_05060"/>
<dbReference type="InterPro" id="IPR035472">
    <property type="entry name" value="RpiR-like_SIS"/>
</dbReference>
<dbReference type="PANTHER" id="PTHR30514">
    <property type="entry name" value="GLUCOKINASE"/>
    <property type="match status" value="1"/>
</dbReference>
<evidence type="ECO:0000259" key="5">
    <source>
        <dbReference type="PROSITE" id="PS51464"/>
    </source>
</evidence>
<dbReference type="CDD" id="cd05013">
    <property type="entry name" value="SIS_RpiR"/>
    <property type="match status" value="1"/>
</dbReference>
<dbReference type="GO" id="GO:0003700">
    <property type="term" value="F:DNA-binding transcription factor activity"/>
    <property type="evidence" value="ECO:0007669"/>
    <property type="project" value="InterPro"/>
</dbReference>
<dbReference type="InterPro" id="IPR036388">
    <property type="entry name" value="WH-like_DNA-bd_sf"/>
</dbReference>
<dbReference type="Gene3D" id="3.40.50.10490">
    <property type="entry name" value="Glucose-6-phosphate isomerase like protein, domain 1"/>
    <property type="match status" value="1"/>
</dbReference>
<sequence length="253" mass="28941">MDSRITTILFIKEDLIMEQNSHFTKTEWKIYQYILSHLQQITSYSLRQLALKINVSPASVVRTIQKMGFKHYSDLCRQLKKENQLDDVIDDVTYQAKYYFNQPIIESYDKQIQIFKELTSNCKDFLFFGIGTSSDLAAYGARQFANNGQNSFVIKDPFYPIQKTHGSYKDKALIVLSVSGETPQVIEPVLNFQSKGAKVISITNSSDNTISKLSDLNFCYLLESKIVSKTLNVTTQVPVVYILERLSRALNSL</sequence>
<dbReference type="Pfam" id="PF01418">
    <property type="entry name" value="HTH_6"/>
    <property type="match status" value="1"/>
</dbReference>
<keyword evidence="3" id="KW-0804">Transcription</keyword>
<dbReference type="Pfam" id="PF01380">
    <property type="entry name" value="SIS"/>
    <property type="match status" value="1"/>
</dbReference>
<gene>
    <name evidence="6" type="ORF">KIMC2_05060</name>
</gene>
<dbReference type="AlphaFoldDB" id="A0AAU9CX49"/>
<dbReference type="PROSITE" id="PS51071">
    <property type="entry name" value="HTH_RPIR"/>
    <property type="match status" value="1"/>
</dbReference>
<dbReference type="GO" id="GO:0003677">
    <property type="term" value="F:DNA binding"/>
    <property type="evidence" value="ECO:0007669"/>
    <property type="project" value="UniProtKB-KW"/>
</dbReference>
<dbReference type="InterPro" id="IPR047640">
    <property type="entry name" value="RpiR-like"/>
</dbReference>
<keyword evidence="7" id="KW-1185">Reference proteome</keyword>
<evidence type="ECO:0000259" key="4">
    <source>
        <dbReference type="PROSITE" id="PS51071"/>
    </source>
</evidence>
<evidence type="ECO:0000256" key="2">
    <source>
        <dbReference type="ARBA" id="ARBA00023125"/>
    </source>
</evidence>
<dbReference type="SUPFAM" id="SSF53697">
    <property type="entry name" value="SIS domain"/>
    <property type="match status" value="1"/>
</dbReference>
<dbReference type="GO" id="GO:1901135">
    <property type="term" value="P:carbohydrate derivative metabolic process"/>
    <property type="evidence" value="ECO:0007669"/>
    <property type="project" value="InterPro"/>
</dbReference>
<feature type="domain" description="HTH rpiR-type" evidence="4">
    <location>
        <begin position="10"/>
        <end position="86"/>
    </location>
</feature>
<evidence type="ECO:0000256" key="3">
    <source>
        <dbReference type="ARBA" id="ARBA00023163"/>
    </source>
</evidence>
<name>A0AAU9CX49_9LACO</name>
<protein>
    <submittedName>
        <fullName evidence="6">RpiR family transcriptional regulator</fullName>
    </submittedName>
</protein>
<keyword evidence="1" id="KW-0805">Transcription regulation</keyword>
<dbReference type="GO" id="GO:0097367">
    <property type="term" value="F:carbohydrate derivative binding"/>
    <property type="evidence" value="ECO:0007669"/>
    <property type="project" value="InterPro"/>
</dbReference>
<organism evidence="6 7">
    <name type="scientific">Xylocopilactobacillus apis</name>
    <dbReference type="NCBI Taxonomy" id="2932183"/>
    <lineage>
        <taxon>Bacteria</taxon>
        <taxon>Bacillati</taxon>
        <taxon>Bacillota</taxon>
        <taxon>Bacilli</taxon>
        <taxon>Lactobacillales</taxon>
        <taxon>Lactobacillaceae</taxon>
        <taxon>Xylocopilactobacillus</taxon>
    </lineage>
</organism>
<proteinExistence type="predicted"/>
<dbReference type="SUPFAM" id="SSF46689">
    <property type="entry name" value="Homeodomain-like"/>
    <property type="match status" value="1"/>
</dbReference>
<evidence type="ECO:0000256" key="1">
    <source>
        <dbReference type="ARBA" id="ARBA00023015"/>
    </source>
</evidence>
<feature type="domain" description="SIS" evidence="5">
    <location>
        <begin position="114"/>
        <end position="253"/>
    </location>
</feature>
<accession>A0AAU9CX49</accession>
<reference evidence="6 7" key="1">
    <citation type="journal article" date="2023" name="Microbiol. Spectr.">
        <title>Symbiosis of Carpenter Bees with Uncharacterized Lactic Acid Bacteria Showing NAD Auxotrophy.</title>
        <authorList>
            <person name="Kawasaki S."/>
            <person name="Ozawa K."/>
            <person name="Mori T."/>
            <person name="Yamamoto A."/>
            <person name="Ito M."/>
            <person name="Ohkuma M."/>
            <person name="Sakamoto M."/>
            <person name="Matsutani M."/>
        </authorList>
    </citation>
    <scope>NUCLEOTIDE SEQUENCE [LARGE SCALE GENOMIC DNA]</scope>
    <source>
        <strain evidence="6 7">KimC2</strain>
    </source>
</reference>
<dbReference type="Proteomes" id="UP001321804">
    <property type="component" value="Chromosome"/>
</dbReference>
<dbReference type="InterPro" id="IPR046348">
    <property type="entry name" value="SIS_dom_sf"/>
</dbReference>
<evidence type="ECO:0000313" key="6">
    <source>
        <dbReference type="EMBL" id="BDR55944.1"/>
    </source>
</evidence>
<dbReference type="PROSITE" id="PS51464">
    <property type="entry name" value="SIS"/>
    <property type="match status" value="1"/>
</dbReference>
<dbReference type="Gene3D" id="1.10.10.10">
    <property type="entry name" value="Winged helix-like DNA-binding domain superfamily/Winged helix DNA-binding domain"/>
    <property type="match status" value="1"/>
</dbReference>
<evidence type="ECO:0000313" key="7">
    <source>
        <dbReference type="Proteomes" id="UP001321804"/>
    </source>
</evidence>